<dbReference type="EMBL" id="JADPUN010000036">
    <property type="protein sequence ID" value="MBF9127701.1"/>
    <property type="molecule type" value="Genomic_DNA"/>
</dbReference>
<dbReference type="Gene3D" id="3.30.565.10">
    <property type="entry name" value="Histidine kinase-like ATPase, C-terminal domain"/>
    <property type="match status" value="1"/>
</dbReference>
<keyword evidence="13" id="KW-1185">Reference proteome</keyword>
<proteinExistence type="predicted"/>
<feature type="region of interest" description="Disordered" evidence="9">
    <location>
        <begin position="79"/>
        <end position="104"/>
    </location>
</feature>
<evidence type="ECO:0000256" key="3">
    <source>
        <dbReference type="ARBA" id="ARBA00022553"/>
    </source>
</evidence>
<dbReference type="SUPFAM" id="SSF55874">
    <property type="entry name" value="ATPase domain of HSP90 chaperone/DNA topoisomerase II/histidine kinase"/>
    <property type="match status" value="1"/>
</dbReference>
<dbReference type="PANTHER" id="PTHR24421">
    <property type="entry name" value="NITRATE/NITRITE SENSOR PROTEIN NARX-RELATED"/>
    <property type="match status" value="1"/>
</dbReference>
<evidence type="ECO:0000256" key="7">
    <source>
        <dbReference type="ARBA" id="ARBA00022840"/>
    </source>
</evidence>
<dbReference type="InterPro" id="IPR050482">
    <property type="entry name" value="Sensor_HK_TwoCompSys"/>
</dbReference>
<keyword evidence="6" id="KW-0418">Kinase</keyword>
<sequence>MAEAGRAVAAERARISRELHDVVAHSVTVMLLQAGGARRILPTDPGRAATALGHIEEAGRQAVDELRRMLAVLVPDDTVPADAEAPGPPGPAGPADNQAGLPGPDEIDDLVTRMRDTGLRIALTRDGTPRPVAPSVGLAAYRTVQEALTNAARYAGAHARVDVRIRWGDELSVEVCDDGPAGAVPAAGDPRLSTGHGLLGLRERVAVVGGELSTGPVPAGGFRVAARLPLSTAALEEPGTPAPDGPFTPASDAPLGPASDSPLTPAPDGPLSPASSDGSS</sequence>
<evidence type="ECO:0000256" key="9">
    <source>
        <dbReference type="SAM" id="MobiDB-lite"/>
    </source>
</evidence>
<dbReference type="Pfam" id="PF02518">
    <property type="entry name" value="HATPase_c"/>
    <property type="match status" value="1"/>
</dbReference>
<feature type="domain" description="Signal transduction histidine kinase subgroup 3 dimerisation and phosphoacceptor" evidence="11">
    <location>
        <begin position="11"/>
        <end position="77"/>
    </location>
</feature>
<keyword evidence="7" id="KW-0067">ATP-binding</keyword>
<dbReference type="InterPro" id="IPR036890">
    <property type="entry name" value="HATPase_C_sf"/>
</dbReference>
<evidence type="ECO:0000256" key="5">
    <source>
        <dbReference type="ARBA" id="ARBA00022741"/>
    </source>
</evidence>
<dbReference type="Gene3D" id="1.20.5.1930">
    <property type="match status" value="1"/>
</dbReference>
<dbReference type="InterPro" id="IPR011712">
    <property type="entry name" value="Sig_transdc_His_kin_sub3_dim/P"/>
</dbReference>
<evidence type="ECO:0000259" key="10">
    <source>
        <dbReference type="Pfam" id="PF02518"/>
    </source>
</evidence>
<accession>A0ABS0GND6</accession>
<keyword evidence="4" id="KW-0808">Transferase</keyword>
<protein>
    <recommendedName>
        <fullName evidence="2">histidine kinase</fullName>
        <ecNumber evidence="2">2.7.13.3</ecNumber>
    </recommendedName>
</protein>
<dbReference type="Pfam" id="PF07730">
    <property type="entry name" value="HisKA_3"/>
    <property type="match status" value="1"/>
</dbReference>
<dbReference type="EC" id="2.7.13.3" evidence="2"/>
<evidence type="ECO:0000313" key="12">
    <source>
        <dbReference type="EMBL" id="MBF9127701.1"/>
    </source>
</evidence>
<keyword evidence="3" id="KW-0597">Phosphoprotein</keyword>
<dbReference type="Proteomes" id="UP000638560">
    <property type="component" value="Unassembled WGS sequence"/>
</dbReference>
<dbReference type="CDD" id="cd16917">
    <property type="entry name" value="HATPase_UhpB-NarQ-NarX-like"/>
    <property type="match status" value="1"/>
</dbReference>
<evidence type="ECO:0000259" key="11">
    <source>
        <dbReference type="Pfam" id="PF07730"/>
    </source>
</evidence>
<comment type="caution">
    <text evidence="12">The sequence shown here is derived from an EMBL/GenBank/DDBJ whole genome shotgun (WGS) entry which is preliminary data.</text>
</comment>
<evidence type="ECO:0000256" key="4">
    <source>
        <dbReference type="ARBA" id="ARBA00022679"/>
    </source>
</evidence>
<evidence type="ECO:0000256" key="1">
    <source>
        <dbReference type="ARBA" id="ARBA00000085"/>
    </source>
</evidence>
<dbReference type="RefSeq" id="WP_196199376.1">
    <property type="nucleotide sequence ID" value="NZ_JADPUN010000036.1"/>
</dbReference>
<evidence type="ECO:0000256" key="2">
    <source>
        <dbReference type="ARBA" id="ARBA00012438"/>
    </source>
</evidence>
<feature type="region of interest" description="Disordered" evidence="9">
    <location>
        <begin position="235"/>
        <end position="280"/>
    </location>
</feature>
<feature type="domain" description="Histidine kinase/HSP90-like ATPase" evidence="10">
    <location>
        <begin position="140"/>
        <end position="231"/>
    </location>
</feature>
<dbReference type="InterPro" id="IPR003594">
    <property type="entry name" value="HATPase_dom"/>
</dbReference>
<evidence type="ECO:0000256" key="8">
    <source>
        <dbReference type="ARBA" id="ARBA00023012"/>
    </source>
</evidence>
<dbReference type="PANTHER" id="PTHR24421:SF10">
    <property type="entry name" value="NITRATE_NITRITE SENSOR PROTEIN NARQ"/>
    <property type="match status" value="1"/>
</dbReference>
<evidence type="ECO:0000313" key="13">
    <source>
        <dbReference type="Proteomes" id="UP000638560"/>
    </source>
</evidence>
<keyword evidence="5" id="KW-0547">Nucleotide-binding</keyword>
<gene>
    <name evidence="12" type="ORF">I0C86_01625</name>
</gene>
<comment type="catalytic activity">
    <reaction evidence="1">
        <text>ATP + protein L-histidine = ADP + protein N-phospho-L-histidine.</text>
        <dbReference type="EC" id="2.7.13.3"/>
    </reaction>
</comment>
<keyword evidence="8" id="KW-0902">Two-component regulatory system</keyword>
<organism evidence="12 13">
    <name type="scientific">Plantactinospora alkalitolerans</name>
    <dbReference type="NCBI Taxonomy" id="2789879"/>
    <lineage>
        <taxon>Bacteria</taxon>
        <taxon>Bacillati</taxon>
        <taxon>Actinomycetota</taxon>
        <taxon>Actinomycetes</taxon>
        <taxon>Micromonosporales</taxon>
        <taxon>Micromonosporaceae</taxon>
        <taxon>Plantactinospora</taxon>
    </lineage>
</organism>
<name>A0ABS0GND6_9ACTN</name>
<reference evidence="12 13" key="1">
    <citation type="submission" date="2020-11" db="EMBL/GenBank/DDBJ databases">
        <title>A novel isolate from a Black sea contaminated sediment with potential to produce alkanes: Plantactinospora alkalitolerans sp. nov.</title>
        <authorList>
            <person name="Carro L."/>
            <person name="Veyisoglu A."/>
            <person name="Guven K."/>
            <person name="Schumann P."/>
            <person name="Klenk H.-P."/>
            <person name="Sahin N."/>
        </authorList>
    </citation>
    <scope>NUCLEOTIDE SEQUENCE [LARGE SCALE GENOMIC DNA]</scope>
    <source>
        <strain evidence="12 13">S1510</strain>
    </source>
</reference>
<evidence type="ECO:0000256" key="6">
    <source>
        <dbReference type="ARBA" id="ARBA00022777"/>
    </source>
</evidence>